<comment type="caution">
    <text evidence="1">The sequence shown here is derived from an EMBL/GenBank/DDBJ whole genome shotgun (WGS) entry which is preliminary data.</text>
</comment>
<accession>A0AAV9XZ91</accession>
<evidence type="ECO:0000313" key="1">
    <source>
        <dbReference type="EMBL" id="KAK6589540.1"/>
    </source>
</evidence>
<protein>
    <submittedName>
        <fullName evidence="1">Uncharacterized protein</fullName>
    </submittedName>
</protein>
<dbReference type="Proteomes" id="UP001311799">
    <property type="component" value="Unassembled WGS sequence"/>
</dbReference>
<keyword evidence="2" id="KW-1185">Reference proteome</keyword>
<name>A0AAV9XZ91_9CRYT</name>
<gene>
    <name evidence="1" type="ORF">RS030_203070</name>
</gene>
<dbReference type="EMBL" id="JAWDEY010000012">
    <property type="protein sequence ID" value="KAK6589540.1"/>
    <property type="molecule type" value="Genomic_DNA"/>
</dbReference>
<reference evidence="1 2" key="1">
    <citation type="submission" date="2023-10" db="EMBL/GenBank/DDBJ databases">
        <title>Comparative genomics analysis reveals potential genetic determinants of host preference in Cryptosporidium xiaoi.</title>
        <authorList>
            <person name="Xiao L."/>
            <person name="Li J."/>
        </authorList>
    </citation>
    <scope>NUCLEOTIDE SEQUENCE [LARGE SCALE GENOMIC DNA]</scope>
    <source>
        <strain evidence="1 2">52996</strain>
    </source>
</reference>
<organism evidence="1 2">
    <name type="scientific">Cryptosporidium xiaoi</name>
    <dbReference type="NCBI Taxonomy" id="659607"/>
    <lineage>
        <taxon>Eukaryota</taxon>
        <taxon>Sar</taxon>
        <taxon>Alveolata</taxon>
        <taxon>Apicomplexa</taxon>
        <taxon>Conoidasida</taxon>
        <taxon>Coccidia</taxon>
        <taxon>Eucoccidiorida</taxon>
        <taxon>Eimeriorina</taxon>
        <taxon>Cryptosporidiidae</taxon>
        <taxon>Cryptosporidium</taxon>
    </lineage>
</organism>
<evidence type="ECO:0000313" key="2">
    <source>
        <dbReference type="Proteomes" id="UP001311799"/>
    </source>
</evidence>
<sequence>MVRYRSTCCFDLFVIYILLISFRLINGSKSNENFVAPGLPLLLPEETYNWSTLRDYVEYYDHKIDKINKQYPALGEHLSKSQWYSIIEVLKCEFEIDEEKEDVFPPRIKVRELPEIIDVVRSLWRESNFIYPALSQEEFVQKCPHTIRRFIHHKSVTIQTYDPGSIRSVCHDAAIMFFNPAMLFEELKVKTDYDRQRFPISSLTCIDQERIRIGQWSAIVHLHSLDLEDGRDRIFGQEEQEKGNYLPYFPPASFIKGIEEENFDDSCKETLDFFYSRVEEKSVILDIFCTDAKTIYYSNPLEISERYDIYGSEIEKINISEVNKKASRTAPPSLTALNLIEYRILRISQWSRIVEQHKIDQESNPRYDRIYGKLSIDPRPYGFISSLNYKEFEINCLNALNHKVEEQESKGITFGGKFATKNRGTGQSEDQEEWEYYYTIELSEPDSFCRDAAGLYFGISRDSFAVPRNIPLTGTLQLLDPGLSVGKSDSIPDVFDLNKQRSLHGSREINNINWRIQASSILWEKLTNYRVYPRIEEVLTNIQWQKIKQQADGFLFFNIGINGFLEGVVDPPKLMFLFSDDPFGMYNQCIHIFSESRRRQLFSRINIFGGERINTSSNTDYLGNQGKYSYRWSISKVISKKLLEKGVTPENIDDFPELTDPIKQSLCMEAVKEYFEDAIQCPFILDEVDAIKYRVKTTFPDNQFPEAEDPKLPDPDGDLEAQEQWKFIYQSSVYSRELAKRDDSGTVNAIFLTQKMPIDYIKYRHSAWRPRHECYQDMAINCIQSSWKIVESNKELQQIHTDLASALTIFCDTSAIMYFERKKQWRQLIRLIKNSQKYSSLFDWLRRGYYLPDSYSKLNIDVINGREIEVSQADIERYSSILFACLNDLVKYRYLAPFTFDLKEVCDSIAFDMSVSATRGSWIGLVPVDSEVLVEMERFSRDTGKSREISGAAGYYPVRNQFEPKSRTSKKTESLSNFKFKRDRDSQKMVKMVQLKEPIKTTVIPKIRLMQYKEIVEKDEDDIPPDYPQRNEKKGDWRKYVDKEIEIPNASHEYNRDINEFIKYEWRAPLDSHKITNKNTKQLFYKINPTTKYKIPHREDYKKGIFFDLGDVNLSGKDDIIGVDNFMSIPAKRFNSFDTIYKVENIYNDEYPGYKGQQDAKKLIKIPGIAKPKPLSKKELLERARHIRLDDEEFDASFNLNLITDYIRGSSAGGNIPEKPPHKEEPIDLEVMPREKKHRKKGAPSIEIIHGVIKSAEFYKIKANCIPHDGYDVKLSVAEKELMKGARFVYRCLRMDGHFISPETAYRIWLRSVYLSRNTPKVPILGYKKYMKQYIKKRSSTDDQIYCAGANQDELDLIADSIATAAYINNVFVVDFMSRICDISGEFLNGSIKSLSQCVSSFKRHIIKRNKEYIINKSLFPLICMQFEREIGKNIFNN</sequence>
<proteinExistence type="predicted"/>